<dbReference type="InterPro" id="IPR004358">
    <property type="entry name" value="Sig_transdc_His_kin-like_C"/>
</dbReference>
<evidence type="ECO:0000256" key="7">
    <source>
        <dbReference type="ARBA" id="ARBA00022777"/>
    </source>
</evidence>
<evidence type="ECO:0000259" key="12">
    <source>
        <dbReference type="PROSITE" id="PS50885"/>
    </source>
</evidence>
<dbReference type="InterPro" id="IPR003594">
    <property type="entry name" value="HATPase_dom"/>
</dbReference>
<keyword evidence="10" id="KW-1133">Transmembrane helix</keyword>
<evidence type="ECO:0000313" key="14">
    <source>
        <dbReference type="Proteomes" id="UP000320300"/>
    </source>
</evidence>
<dbReference type="GO" id="GO:0005524">
    <property type="term" value="F:ATP binding"/>
    <property type="evidence" value="ECO:0007669"/>
    <property type="project" value="UniProtKB-KW"/>
</dbReference>
<evidence type="ECO:0000256" key="10">
    <source>
        <dbReference type="SAM" id="Phobius"/>
    </source>
</evidence>
<dbReference type="AlphaFoldDB" id="A0A521CL56"/>
<comment type="subcellular location">
    <subcellularLocation>
        <location evidence="2">Membrane</location>
    </subcellularLocation>
</comment>
<name>A0A521CL56_9SPHI</name>
<dbReference type="PROSITE" id="PS50885">
    <property type="entry name" value="HAMP"/>
    <property type="match status" value="1"/>
</dbReference>
<dbReference type="Pfam" id="PF13188">
    <property type="entry name" value="PAS_8"/>
    <property type="match status" value="1"/>
</dbReference>
<protein>
    <recommendedName>
        <fullName evidence="3">histidine kinase</fullName>
        <ecNumber evidence="3">2.7.13.3</ecNumber>
    </recommendedName>
</protein>
<feature type="transmembrane region" description="Helical" evidence="10">
    <location>
        <begin position="31"/>
        <end position="51"/>
    </location>
</feature>
<dbReference type="SMART" id="SM00304">
    <property type="entry name" value="HAMP"/>
    <property type="match status" value="1"/>
</dbReference>
<reference evidence="13 14" key="1">
    <citation type="submission" date="2017-05" db="EMBL/GenBank/DDBJ databases">
        <authorList>
            <person name="Varghese N."/>
            <person name="Submissions S."/>
        </authorList>
    </citation>
    <scope>NUCLEOTIDE SEQUENCE [LARGE SCALE GENOMIC DNA]</scope>
    <source>
        <strain evidence="13 14">DSM 19036</strain>
    </source>
</reference>
<feature type="domain" description="HAMP" evidence="12">
    <location>
        <begin position="52"/>
        <end position="104"/>
    </location>
</feature>
<dbReference type="PANTHER" id="PTHR43065">
    <property type="entry name" value="SENSOR HISTIDINE KINASE"/>
    <property type="match status" value="1"/>
</dbReference>
<dbReference type="Pfam" id="PF00672">
    <property type="entry name" value="HAMP"/>
    <property type="match status" value="1"/>
</dbReference>
<keyword evidence="6" id="KW-0547">Nucleotide-binding</keyword>
<dbReference type="InterPro" id="IPR035965">
    <property type="entry name" value="PAS-like_dom_sf"/>
</dbReference>
<evidence type="ECO:0000256" key="8">
    <source>
        <dbReference type="ARBA" id="ARBA00022840"/>
    </source>
</evidence>
<evidence type="ECO:0000256" key="4">
    <source>
        <dbReference type="ARBA" id="ARBA00022553"/>
    </source>
</evidence>
<keyword evidence="5" id="KW-0808">Transferase</keyword>
<evidence type="ECO:0000256" key="3">
    <source>
        <dbReference type="ARBA" id="ARBA00012438"/>
    </source>
</evidence>
<dbReference type="SUPFAM" id="SSF55785">
    <property type="entry name" value="PYP-like sensor domain (PAS domain)"/>
    <property type="match status" value="1"/>
</dbReference>
<dbReference type="Gene3D" id="3.30.565.10">
    <property type="entry name" value="Histidine kinase-like ATPase, C-terminal domain"/>
    <property type="match status" value="1"/>
</dbReference>
<evidence type="ECO:0000256" key="6">
    <source>
        <dbReference type="ARBA" id="ARBA00022741"/>
    </source>
</evidence>
<dbReference type="GO" id="GO:0004673">
    <property type="term" value="F:protein histidine kinase activity"/>
    <property type="evidence" value="ECO:0007669"/>
    <property type="project" value="UniProtKB-EC"/>
</dbReference>
<dbReference type="SMART" id="SM00387">
    <property type="entry name" value="HATPase_c"/>
    <property type="match status" value="1"/>
</dbReference>
<dbReference type="OrthoDB" id="1931120at2"/>
<evidence type="ECO:0000256" key="9">
    <source>
        <dbReference type="ARBA" id="ARBA00023012"/>
    </source>
</evidence>
<dbReference type="InterPro" id="IPR003660">
    <property type="entry name" value="HAMP_dom"/>
</dbReference>
<dbReference type="CDD" id="cd06225">
    <property type="entry name" value="HAMP"/>
    <property type="match status" value="1"/>
</dbReference>
<dbReference type="InterPro" id="IPR036890">
    <property type="entry name" value="HATPase_C_sf"/>
</dbReference>
<feature type="transmembrane region" description="Helical" evidence="10">
    <location>
        <begin position="7"/>
        <end position="25"/>
    </location>
</feature>
<keyword evidence="8" id="KW-0067">ATP-binding</keyword>
<keyword evidence="9" id="KW-0902">Two-component regulatory system</keyword>
<dbReference type="EMBL" id="FXTN01000004">
    <property type="protein sequence ID" value="SMO60164.1"/>
    <property type="molecule type" value="Genomic_DNA"/>
</dbReference>
<dbReference type="InterPro" id="IPR005467">
    <property type="entry name" value="His_kinase_dom"/>
</dbReference>
<accession>A0A521CL56</accession>
<dbReference type="EC" id="2.7.13.3" evidence="3"/>
<dbReference type="PANTHER" id="PTHR43065:SF10">
    <property type="entry name" value="PEROXIDE STRESS-ACTIVATED HISTIDINE KINASE MAK3"/>
    <property type="match status" value="1"/>
</dbReference>
<dbReference type="InterPro" id="IPR000014">
    <property type="entry name" value="PAS"/>
</dbReference>
<evidence type="ECO:0000259" key="11">
    <source>
        <dbReference type="PROSITE" id="PS50109"/>
    </source>
</evidence>
<feature type="domain" description="Histidine kinase" evidence="11">
    <location>
        <begin position="224"/>
        <end position="437"/>
    </location>
</feature>
<dbReference type="Gene3D" id="6.10.340.10">
    <property type="match status" value="1"/>
</dbReference>
<gene>
    <name evidence="13" type="ORF">SAMN06265348_10436</name>
</gene>
<evidence type="ECO:0000313" key="13">
    <source>
        <dbReference type="EMBL" id="SMO60164.1"/>
    </source>
</evidence>
<keyword evidence="4" id="KW-0597">Phosphoprotein</keyword>
<evidence type="ECO:0000256" key="2">
    <source>
        <dbReference type="ARBA" id="ARBA00004370"/>
    </source>
</evidence>
<evidence type="ECO:0000256" key="5">
    <source>
        <dbReference type="ARBA" id="ARBA00022679"/>
    </source>
</evidence>
<dbReference type="Proteomes" id="UP000320300">
    <property type="component" value="Unassembled WGS sequence"/>
</dbReference>
<dbReference type="GO" id="GO:0000160">
    <property type="term" value="P:phosphorelay signal transduction system"/>
    <property type="evidence" value="ECO:0007669"/>
    <property type="project" value="UniProtKB-KW"/>
</dbReference>
<dbReference type="PROSITE" id="PS50109">
    <property type="entry name" value="HIS_KIN"/>
    <property type="match status" value="1"/>
</dbReference>
<dbReference type="GO" id="GO:0016020">
    <property type="term" value="C:membrane"/>
    <property type="evidence" value="ECO:0007669"/>
    <property type="project" value="UniProtKB-SubCell"/>
</dbReference>
<comment type="catalytic activity">
    <reaction evidence="1">
        <text>ATP + protein L-histidine = ADP + protein N-phospho-L-histidine.</text>
        <dbReference type="EC" id="2.7.13.3"/>
    </reaction>
</comment>
<dbReference type="PRINTS" id="PR00344">
    <property type="entry name" value="BCTRLSENSOR"/>
</dbReference>
<evidence type="ECO:0000256" key="1">
    <source>
        <dbReference type="ARBA" id="ARBA00000085"/>
    </source>
</evidence>
<dbReference type="RefSeq" id="WP_142527754.1">
    <property type="nucleotide sequence ID" value="NZ_CBCSJO010000001.1"/>
</dbReference>
<proteinExistence type="predicted"/>
<organism evidence="13 14">
    <name type="scientific">Pedobacter westerhofensis</name>
    <dbReference type="NCBI Taxonomy" id="425512"/>
    <lineage>
        <taxon>Bacteria</taxon>
        <taxon>Pseudomonadati</taxon>
        <taxon>Bacteroidota</taxon>
        <taxon>Sphingobacteriia</taxon>
        <taxon>Sphingobacteriales</taxon>
        <taxon>Sphingobacteriaceae</taxon>
        <taxon>Pedobacter</taxon>
    </lineage>
</organism>
<keyword evidence="10" id="KW-0472">Membrane</keyword>
<keyword evidence="14" id="KW-1185">Reference proteome</keyword>
<dbReference type="Pfam" id="PF02518">
    <property type="entry name" value="HATPase_c"/>
    <property type="match status" value="1"/>
</dbReference>
<keyword evidence="10" id="KW-0812">Transmembrane</keyword>
<sequence length="437" mass="49203">MKLQTKYLLFVVTIHLAALVMSYFIFRENKIWFLLAELVIFGSVLISWQLFNQMIRPLRMLVQGAKAISDMDFTVKLVETGMLEMDQLILVYNQMIEALRKERTKQQQQHFFLEKLILNSPVGIIILDHDKRIQQVNPSAKAMLRTISPEGWLLWDIDHPLFNEVHTMLKERRDTATLHGSKTYKIQVSEFIDLGFPRHFVLVQELTAELLEAEKTAYGKAIRMMAHEVNNTIGPVNSILQSAHSILQSANSVYAEDALPGNLGPALSVAMDRNNNLNKFMRNLADVVRLPEPNKAMIDVHNLMLSIAALFAETASQKGIEFGYDLYDGPLHIFADQLLMEQVLINIVKNSIEAITCVQGGKVTFITRISPHKIVVSDNGIGINPEIAARLFTPFFSTKADGQGIGLTLIKDVLVKHGFQFNIGEGETGETEFTIVA</sequence>
<keyword evidence="7" id="KW-0418">Kinase</keyword>
<dbReference type="SUPFAM" id="SSF55874">
    <property type="entry name" value="ATPase domain of HSP90 chaperone/DNA topoisomerase II/histidine kinase"/>
    <property type="match status" value="1"/>
</dbReference>